<proteinExistence type="predicted"/>
<organism evidence="3 4">
    <name type="scientific">Pontivivens ytuae</name>
    <dbReference type="NCBI Taxonomy" id="2789856"/>
    <lineage>
        <taxon>Bacteria</taxon>
        <taxon>Pseudomonadati</taxon>
        <taxon>Pseudomonadota</taxon>
        <taxon>Alphaproteobacteria</taxon>
        <taxon>Rhodobacterales</taxon>
        <taxon>Paracoccaceae</taxon>
        <taxon>Pontivivens</taxon>
    </lineage>
</organism>
<dbReference type="Proteomes" id="UP000594800">
    <property type="component" value="Chromosome"/>
</dbReference>
<gene>
    <name evidence="3" type="ORF">I0K15_19475</name>
</gene>
<dbReference type="EMBL" id="CP064942">
    <property type="protein sequence ID" value="QPH53924.1"/>
    <property type="molecule type" value="Genomic_DNA"/>
</dbReference>
<evidence type="ECO:0000259" key="1">
    <source>
        <dbReference type="Pfam" id="PF25678"/>
    </source>
</evidence>
<sequence>MDFSFKYDGRAAAEHHVDMRQLGESLIGLDRIANTGLIALSDYRFPKQRERFPLNIVAEKPQAGSLEIVATLQSVGPVVMPLVHDMFRDRAKAILWDWTSWVFLMAGGRESDAAGHFNKLAELTKEIHQGRFESEQANRDFMLEVLDKVLPATKKAVSPVGYTADELIIPQPDNPSVLTRIDHPTADVIRSGGQLEIGDMATFVVRVDALTRHNRTVRLELEGDEGRYITGFVSDPLFDEVENMYLSALANRGWIAVTAKPGLARDQSVRRLYISDARSE</sequence>
<evidence type="ECO:0000259" key="2">
    <source>
        <dbReference type="Pfam" id="PF25679"/>
    </source>
</evidence>
<name>A0A7S9LRF8_9RHOB</name>
<evidence type="ECO:0000313" key="3">
    <source>
        <dbReference type="EMBL" id="QPH53924.1"/>
    </source>
</evidence>
<dbReference type="KEGG" id="poz:I0K15_19475"/>
<dbReference type="Pfam" id="PF25678">
    <property type="entry name" value="DUF7946"/>
    <property type="match status" value="1"/>
</dbReference>
<feature type="domain" description="DUF7947" evidence="2">
    <location>
        <begin position="199"/>
        <end position="278"/>
    </location>
</feature>
<feature type="domain" description="DUF7946" evidence="1">
    <location>
        <begin position="3"/>
        <end position="190"/>
    </location>
</feature>
<evidence type="ECO:0000313" key="4">
    <source>
        <dbReference type="Proteomes" id="UP000594800"/>
    </source>
</evidence>
<protein>
    <submittedName>
        <fullName evidence="3">Uncharacterized protein</fullName>
    </submittedName>
</protein>
<dbReference type="InterPro" id="IPR057707">
    <property type="entry name" value="DUF7947"/>
</dbReference>
<dbReference type="Pfam" id="PF25679">
    <property type="entry name" value="DUF7947"/>
    <property type="match status" value="1"/>
</dbReference>
<keyword evidence="4" id="KW-1185">Reference proteome</keyword>
<reference evidence="3 4" key="1">
    <citation type="submission" date="2020-11" db="EMBL/GenBank/DDBJ databases">
        <title>Description of Pontivivens ytuae sp. nov. isolated from deep sea sediment of Mariana Trench.</title>
        <authorList>
            <person name="Wang Z."/>
            <person name="Sun Q.-L."/>
            <person name="Xu X.-D."/>
            <person name="Tang Y.-Z."/>
            <person name="Zhang J."/>
        </authorList>
    </citation>
    <scope>NUCLEOTIDE SEQUENCE [LARGE SCALE GENOMIC DNA]</scope>
    <source>
        <strain evidence="3 4">MT2928</strain>
    </source>
</reference>
<accession>A0A7S9LRF8</accession>
<dbReference type="InterPro" id="IPR057706">
    <property type="entry name" value="DUF7946"/>
</dbReference>
<dbReference type="RefSeq" id="WP_196103133.1">
    <property type="nucleotide sequence ID" value="NZ_CP064942.1"/>
</dbReference>
<dbReference type="AlphaFoldDB" id="A0A7S9LRF8"/>